<name>A0A8J8T0F0_HALGN</name>
<protein>
    <submittedName>
        <fullName evidence="1">Uncharacterized protein</fullName>
    </submittedName>
</protein>
<evidence type="ECO:0000313" key="1">
    <source>
        <dbReference type="EMBL" id="TNV77569.1"/>
    </source>
</evidence>
<organism evidence="1 2">
    <name type="scientific">Halteria grandinella</name>
    <dbReference type="NCBI Taxonomy" id="5974"/>
    <lineage>
        <taxon>Eukaryota</taxon>
        <taxon>Sar</taxon>
        <taxon>Alveolata</taxon>
        <taxon>Ciliophora</taxon>
        <taxon>Intramacronucleata</taxon>
        <taxon>Spirotrichea</taxon>
        <taxon>Stichotrichia</taxon>
        <taxon>Sporadotrichida</taxon>
        <taxon>Halteriidae</taxon>
        <taxon>Halteria</taxon>
    </lineage>
</organism>
<gene>
    <name evidence="1" type="ORF">FGO68_gene7077</name>
</gene>
<dbReference type="EMBL" id="RRYP01011694">
    <property type="protein sequence ID" value="TNV77569.1"/>
    <property type="molecule type" value="Genomic_DNA"/>
</dbReference>
<sequence length="90" mass="10260">MSVTNIIPRQQSRMNAHQQEQWSTPFWILNLPERSIQIGFPDKSQLLTRGYQRMTILHKFGLQQIIKNETSNLNPAALPGANYIVGALAK</sequence>
<reference evidence="1" key="1">
    <citation type="submission" date="2019-06" db="EMBL/GenBank/DDBJ databases">
        <authorList>
            <person name="Zheng W."/>
        </authorList>
    </citation>
    <scope>NUCLEOTIDE SEQUENCE</scope>
    <source>
        <strain evidence="1">QDHG01</strain>
    </source>
</reference>
<proteinExistence type="predicted"/>
<dbReference type="AlphaFoldDB" id="A0A8J8T0F0"/>
<evidence type="ECO:0000313" key="2">
    <source>
        <dbReference type="Proteomes" id="UP000785679"/>
    </source>
</evidence>
<comment type="caution">
    <text evidence="1">The sequence shown here is derived from an EMBL/GenBank/DDBJ whole genome shotgun (WGS) entry which is preliminary data.</text>
</comment>
<dbReference type="Proteomes" id="UP000785679">
    <property type="component" value="Unassembled WGS sequence"/>
</dbReference>
<accession>A0A8J8T0F0</accession>
<keyword evidence="2" id="KW-1185">Reference proteome</keyword>